<reference evidence="2" key="2">
    <citation type="submission" date="2021-02" db="EMBL/GenBank/DDBJ databases">
        <authorList>
            <person name="Kimball J.A."/>
            <person name="Haas M.W."/>
            <person name="Macchietto M."/>
            <person name="Kono T."/>
            <person name="Duquette J."/>
            <person name="Shao M."/>
        </authorList>
    </citation>
    <scope>NUCLEOTIDE SEQUENCE</scope>
    <source>
        <tissue evidence="2">Fresh leaf tissue</tissue>
    </source>
</reference>
<keyword evidence="3" id="KW-1185">Reference proteome</keyword>
<dbReference type="AlphaFoldDB" id="A0A8J6BZQ0"/>
<dbReference type="EMBL" id="JAAALK010000080">
    <property type="protein sequence ID" value="KAG8095428.1"/>
    <property type="molecule type" value="Genomic_DNA"/>
</dbReference>
<evidence type="ECO:0000313" key="2">
    <source>
        <dbReference type="EMBL" id="KAG8095428.1"/>
    </source>
</evidence>
<evidence type="ECO:0000313" key="3">
    <source>
        <dbReference type="Proteomes" id="UP000729402"/>
    </source>
</evidence>
<reference evidence="2" key="1">
    <citation type="journal article" date="2021" name="bioRxiv">
        <title>Whole Genome Assembly and Annotation of Northern Wild Rice, Zizania palustris L., Supports a Whole Genome Duplication in the Zizania Genus.</title>
        <authorList>
            <person name="Haas M."/>
            <person name="Kono T."/>
            <person name="Macchietto M."/>
            <person name="Millas R."/>
            <person name="McGilp L."/>
            <person name="Shao M."/>
            <person name="Duquette J."/>
            <person name="Hirsch C.N."/>
            <person name="Kimball J."/>
        </authorList>
    </citation>
    <scope>NUCLEOTIDE SEQUENCE</scope>
    <source>
        <tissue evidence="2">Fresh leaf tissue</tissue>
    </source>
</reference>
<gene>
    <name evidence="2" type="ORF">GUJ93_ZPchr0012g20421</name>
</gene>
<comment type="caution">
    <text evidence="2">The sequence shown here is derived from an EMBL/GenBank/DDBJ whole genome shotgun (WGS) entry which is preliminary data.</text>
</comment>
<accession>A0A8J6BZQ0</accession>
<feature type="region of interest" description="Disordered" evidence="1">
    <location>
        <begin position="19"/>
        <end position="111"/>
    </location>
</feature>
<feature type="compositionally biased region" description="Basic and acidic residues" evidence="1">
    <location>
        <begin position="82"/>
        <end position="92"/>
    </location>
</feature>
<feature type="compositionally biased region" description="Low complexity" evidence="1">
    <location>
        <begin position="93"/>
        <end position="110"/>
    </location>
</feature>
<sequence length="147" mass="15227">MVAASDGWTQHSTLWLPASPSLIPLPPHSGSTAYQYGGPETGGAEQEGRRLADLDGGAAREGRCRSGRRCRAGGAAPSGRGGAEREGRRRSEGAAPSGQGAAPARAVAAHDAGEISQEWTIYNHALHYDENPAGAIRSVVGDFPVQQ</sequence>
<protein>
    <submittedName>
        <fullName evidence="2">Uncharacterized protein</fullName>
    </submittedName>
</protein>
<feature type="compositionally biased region" description="Basic and acidic residues" evidence="1">
    <location>
        <begin position="46"/>
        <end position="64"/>
    </location>
</feature>
<organism evidence="2 3">
    <name type="scientific">Zizania palustris</name>
    <name type="common">Northern wild rice</name>
    <dbReference type="NCBI Taxonomy" id="103762"/>
    <lineage>
        <taxon>Eukaryota</taxon>
        <taxon>Viridiplantae</taxon>
        <taxon>Streptophyta</taxon>
        <taxon>Embryophyta</taxon>
        <taxon>Tracheophyta</taxon>
        <taxon>Spermatophyta</taxon>
        <taxon>Magnoliopsida</taxon>
        <taxon>Liliopsida</taxon>
        <taxon>Poales</taxon>
        <taxon>Poaceae</taxon>
        <taxon>BOP clade</taxon>
        <taxon>Oryzoideae</taxon>
        <taxon>Oryzeae</taxon>
        <taxon>Zizaniinae</taxon>
        <taxon>Zizania</taxon>
    </lineage>
</organism>
<name>A0A8J6BZQ0_ZIZPA</name>
<evidence type="ECO:0000256" key="1">
    <source>
        <dbReference type="SAM" id="MobiDB-lite"/>
    </source>
</evidence>
<proteinExistence type="predicted"/>
<dbReference type="Proteomes" id="UP000729402">
    <property type="component" value="Unassembled WGS sequence"/>
</dbReference>